<gene>
    <name evidence="2" type="ORF">ABR189_21175</name>
</gene>
<protein>
    <recommendedName>
        <fullName evidence="4">Polyketide cyclase/dehydrase/lipid transport protein</fullName>
    </recommendedName>
</protein>
<keyword evidence="3" id="KW-1185">Reference proteome</keyword>
<dbReference type="EMBL" id="JBEXAC010000002">
    <property type="protein sequence ID" value="MET6999915.1"/>
    <property type="molecule type" value="Genomic_DNA"/>
</dbReference>
<dbReference type="InterPro" id="IPR023393">
    <property type="entry name" value="START-like_dom_sf"/>
</dbReference>
<reference evidence="2 3" key="1">
    <citation type="submission" date="2024-06" db="EMBL/GenBank/DDBJ databases">
        <title>Chitinophaga defluvii sp. nov., isolated from municipal sewage.</title>
        <authorList>
            <person name="Zhang L."/>
        </authorList>
    </citation>
    <scope>NUCLEOTIDE SEQUENCE [LARGE SCALE GENOMIC DNA]</scope>
    <source>
        <strain evidence="2 3">H8</strain>
    </source>
</reference>
<organism evidence="2 3">
    <name type="scientific">Chitinophaga defluvii</name>
    <dbReference type="NCBI Taxonomy" id="3163343"/>
    <lineage>
        <taxon>Bacteria</taxon>
        <taxon>Pseudomonadati</taxon>
        <taxon>Bacteroidota</taxon>
        <taxon>Chitinophagia</taxon>
        <taxon>Chitinophagales</taxon>
        <taxon>Chitinophagaceae</taxon>
        <taxon>Chitinophaga</taxon>
    </lineage>
</organism>
<evidence type="ECO:0000313" key="3">
    <source>
        <dbReference type="Proteomes" id="UP001549749"/>
    </source>
</evidence>
<feature type="chain" id="PRO_5046161133" description="Polyketide cyclase/dehydrase/lipid transport protein" evidence="1">
    <location>
        <begin position="24"/>
        <end position="179"/>
    </location>
</feature>
<sequence>MYTKKIKNIAAFVCLLTCMTTTAAIAQMQAAVKIIPDYTHETFIKNSPVKIWRVIRDLPKVKDYSNGTITAVTINPGEDDKPPTRELTFSDGRKRTDEIEQVHESYKFFVFNVKEPRPQGVSRAVVTALVESLPDKDDTSVVRWSIYLEGDKKVKKPLVDELTKEIGQYELGLKKLLDQ</sequence>
<evidence type="ECO:0000256" key="1">
    <source>
        <dbReference type="SAM" id="SignalP"/>
    </source>
</evidence>
<comment type="caution">
    <text evidence="2">The sequence shown here is derived from an EMBL/GenBank/DDBJ whole genome shotgun (WGS) entry which is preliminary data.</text>
</comment>
<proteinExistence type="predicted"/>
<dbReference type="SUPFAM" id="SSF55961">
    <property type="entry name" value="Bet v1-like"/>
    <property type="match status" value="1"/>
</dbReference>
<evidence type="ECO:0008006" key="4">
    <source>
        <dbReference type="Google" id="ProtNLM"/>
    </source>
</evidence>
<feature type="signal peptide" evidence="1">
    <location>
        <begin position="1"/>
        <end position="23"/>
    </location>
</feature>
<accession>A0ABV2TA61</accession>
<dbReference type="RefSeq" id="WP_354662476.1">
    <property type="nucleotide sequence ID" value="NZ_JBEXAC010000002.1"/>
</dbReference>
<dbReference type="Gene3D" id="3.30.530.20">
    <property type="match status" value="1"/>
</dbReference>
<dbReference type="Proteomes" id="UP001549749">
    <property type="component" value="Unassembled WGS sequence"/>
</dbReference>
<evidence type="ECO:0000313" key="2">
    <source>
        <dbReference type="EMBL" id="MET6999915.1"/>
    </source>
</evidence>
<name>A0ABV2TA61_9BACT</name>
<keyword evidence="1" id="KW-0732">Signal</keyword>